<gene>
    <name evidence="7" type="primary">LOC105271997</name>
</gene>
<accession>A0A9R1TNV7</accession>
<name>A0A9R1TNV7_9HYME</name>
<reference evidence="7" key="1">
    <citation type="submission" date="2025-08" db="UniProtKB">
        <authorList>
            <consortium name="RefSeq"/>
        </authorList>
    </citation>
    <scope>IDENTIFICATION</scope>
    <source>
        <strain evidence="7">USDA-PBARC FA_bdor</strain>
        <tissue evidence="7">Whole organism</tissue>
    </source>
</reference>
<dbReference type="GO" id="GO:0006310">
    <property type="term" value="P:DNA recombination"/>
    <property type="evidence" value="ECO:0007669"/>
    <property type="project" value="UniProtKB-KW"/>
</dbReference>
<dbReference type="InterPro" id="IPR010998">
    <property type="entry name" value="Integrase_recombinase_N"/>
</dbReference>
<organism evidence="6 7">
    <name type="scientific">Fopius arisanus</name>
    <dbReference type="NCBI Taxonomy" id="64838"/>
    <lineage>
        <taxon>Eukaryota</taxon>
        <taxon>Metazoa</taxon>
        <taxon>Ecdysozoa</taxon>
        <taxon>Arthropoda</taxon>
        <taxon>Hexapoda</taxon>
        <taxon>Insecta</taxon>
        <taxon>Pterygota</taxon>
        <taxon>Neoptera</taxon>
        <taxon>Endopterygota</taxon>
        <taxon>Hymenoptera</taxon>
        <taxon>Apocrita</taxon>
        <taxon>Ichneumonoidea</taxon>
        <taxon>Braconidae</taxon>
        <taxon>Opiinae</taxon>
        <taxon>Fopius</taxon>
    </lineage>
</organism>
<dbReference type="InterPro" id="IPR013762">
    <property type="entry name" value="Integrase-like_cat_sf"/>
</dbReference>
<dbReference type="Gene3D" id="1.10.443.10">
    <property type="entry name" value="Intergrase catalytic core"/>
    <property type="match status" value="1"/>
</dbReference>
<dbReference type="Pfam" id="PF02899">
    <property type="entry name" value="Phage_int_SAM_1"/>
    <property type="match status" value="1"/>
</dbReference>
<keyword evidence="3" id="KW-0233">DNA recombination</keyword>
<dbReference type="Pfam" id="PF00589">
    <property type="entry name" value="Phage_integrase"/>
    <property type="match status" value="1"/>
</dbReference>
<dbReference type="OrthoDB" id="7699712at2759"/>
<dbReference type="GeneID" id="105271997"/>
<evidence type="ECO:0000313" key="7">
    <source>
        <dbReference type="RefSeq" id="XP_011312153.1"/>
    </source>
</evidence>
<dbReference type="Gene3D" id="1.10.150.130">
    <property type="match status" value="1"/>
</dbReference>
<proteinExistence type="predicted"/>
<dbReference type="GO" id="GO:0015074">
    <property type="term" value="P:DNA integration"/>
    <property type="evidence" value="ECO:0007669"/>
    <property type="project" value="UniProtKB-KW"/>
</dbReference>
<keyword evidence="2" id="KW-0238">DNA-binding</keyword>
<sequence>MAIRKSLKGQSQGCKGDRKSMCPNKREDSTKSASESSSAGKLEKPSCQSTAGGLSPKITFPPVQEEEPLPELNAEVCQNDESSDDEPIVVQEIGQRPNSPAGIPPFIGGRKIIWSAYQRKGVPENALEVMVNSISESTLKQYNCSLKAWWTYAHSQKLDIYQPSTSDIISFLNSRLTEGAKYSTLNTSHAAVSLIAIHDVNEDGLISRFMKGVFKKNPTAPKYTTTWDVSPVLSALEKMHPLKGLKLKDAAEKVATLLALTTAQRLQTLSAINIENISIQSSTISIKITERLKTSKPGSFQPDLILPFFLSKPGLCVASAVLEYIHITEDLRSPTDKRLFISTKKPFKEVCAQTVGHWIKNFLLKAGVDVDKFTAYSTRHAAVSAAHQRGVDISVIRRTAGWSENSDMFFKFYNRPIQPPNDQFARAIIN</sequence>
<dbReference type="RefSeq" id="XP_011312153.1">
    <property type="nucleotide sequence ID" value="XM_011313851.1"/>
</dbReference>
<evidence type="ECO:0000256" key="4">
    <source>
        <dbReference type="SAM" id="MobiDB-lite"/>
    </source>
</evidence>
<feature type="region of interest" description="Disordered" evidence="4">
    <location>
        <begin position="1"/>
        <end position="63"/>
    </location>
</feature>
<dbReference type="AlphaFoldDB" id="A0A9R1TNV7"/>
<keyword evidence="6" id="KW-1185">Reference proteome</keyword>
<protein>
    <recommendedName>
        <fullName evidence="5">Tyr recombinase domain-containing protein</fullName>
    </recommendedName>
</protein>
<evidence type="ECO:0000256" key="2">
    <source>
        <dbReference type="ARBA" id="ARBA00023125"/>
    </source>
</evidence>
<keyword evidence="1" id="KW-0229">DNA integration</keyword>
<dbReference type="SUPFAM" id="SSF56349">
    <property type="entry name" value="DNA breaking-rejoining enzymes"/>
    <property type="match status" value="1"/>
</dbReference>
<dbReference type="PROSITE" id="PS51898">
    <property type="entry name" value="TYR_RECOMBINASE"/>
    <property type="match status" value="1"/>
</dbReference>
<evidence type="ECO:0000256" key="1">
    <source>
        <dbReference type="ARBA" id="ARBA00022908"/>
    </source>
</evidence>
<feature type="domain" description="Tyr recombinase" evidence="5">
    <location>
        <begin position="219"/>
        <end position="430"/>
    </location>
</feature>
<dbReference type="InterPro" id="IPR011010">
    <property type="entry name" value="DNA_brk_join_enz"/>
</dbReference>
<evidence type="ECO:0000256" key="3">
    <source>
        <dbReference type="ARBA" id="ARBA00023172"/>
    </source>
</evidence>
<dbReference type="PANTHER" id="PTHR35617:SF3">
    <property type="entry name" value="CORE-BINDING (CB) DOMAIN-CONTAINING PROTEIN"/>
    <property type="match status" value="1"/>
</dbReference>
<dbReference type="InterPro" id="IPR002104">
    <property type="entry name" value="Integrase_catalytic"/>
</dbReference>
<evidence type="ECO:0000313" key="6">
    <source>
        <dbReference type="Proteomes" id="UP000694866"/>
    </source>
</evidence>
<dbReference type="GO" id="GO:0003677">
    <property type="term" value="F:DNA binding"/>
    <property type="evidence" value="ECO:0007669"/>
    <property type="project" value="UniProtKB-KW"/>
</dbReference>
<feature type="compositionally biased region" description="Basic and acidic residues" evidence="4">
    <location>
        <begin position="15"/>
        <end position="30"/>
    </location>
</feature>
<dbReference type="Proteomes" id="UP000694866">
    <property type="component" value="Unplaced"/>
</dbReference>
<evidence type="ECO:0000259" key="5">
    <source>
        <dbReference type="PROSITE" id="PS51898"/>
    </source>
</evidence>
<dbReference type="PANTHER" id="PTHR35617">
    <property type="entry name" value="PHAGE_INTEGRASE DOMAIN-CONTAINING PROTEIN"/>
    <property type="match status" value="1"/>
</dbReference>
<dbReference type="InterPro" id="IPR004107">
    <property type="entry name" value="Integrase_SAM-like_N"/>
</dbReference>
<dbReference type="KEGG" id="fas:105271997"/>